<feature type="region of interest" description="Disordered" evidence="1">
    <location>
        <begin position="49"/>
        <end position="74"/>
    </location>
</feature>
<feature type="compositionally biased region" description="Acidic residues" evidence="1">
    <location>
        <begin position="60"/>
        <end position="74"/>
    </location>
</feature>
<gene>
    <name evidence="2" type="ORF">POPTR_013G071200</name>
</gene>
<dbReference type="PANTHER" id="PTHR31704:SF37">
    <property type="entry name" value="HEAT SHOCK PROTEIN"/>
    <property type="match status" value="1"/>
</dbReference>
<feature type="region of interest" description="Disordered" evidence="1">
    <location>
        <begin position="88"/>
        <end position="117"/>
    </location>
</feature>
<keyword evidence="3" id="KW-1185">Reference proteome</keyword>
<feature type="compositionally biased region" description="Polar residues" evidence="1">
    <location>
        <begin position="90"/>
        <end position="99"/>
    </location>
</feature>
<sequence>MRGAKKFRHVGIEPSLCAKYDIMFTNIVATGEYAWTSSQGLLSDEDNVTAGMRNTTNEDTNMEEGSGDSEEDAIPDFTRDVSNMVGGSNVAHSCSNPSSSKRKGAHQTTPQLRKKRRGTGMGAVLVARMDKLVETVSMPRGITAPCRDKKGCSIEEVMEELHSIDGVAFGSALHTFATKFFCARSKREMWAAMGCIDRKISWLKIMFDKHRQT</sequence>
<dbReference type="Proteomes" id="UP000006729">
    <property type="component" value="Chromosome 13"/>
</dbReference>
<dbReference type="PANTHER" id="PTHR31704">
    <property type="entry name" value="MYB/SANT-LIKE DNA-BINDING DOMAIN PROTEIN-RELATED"/>
    <property type="match status" value="1"/>
</dbReference>
<evidence type="ECO:0000313" key="3">
    <source>
        <dbReference type="Proteomes" id="UP000006729"/>
    </source>
</evidence>
<organism evidence="2 3">
    <name type="scientific">Populus trichocarpa</name>
    <name type="common">Western balsam poplar</name>
    <name type="synonym">Populus balsamifera subsp. trichocarpa</name>
    <dbReference type="NCBI Taxonomy" id="3694"/>
    <lineage>
        <taxon>Eukaryota</taxon>
        <taxon>Viridiplantae</taxon>
        <taxon>Streptophyta</taxon>
        <taxon>Embryophyta</taxon>
        <taxon>Tracheophyta</taxon>
        <taxon>Spermatophyta</taxon>
        <taxon>Magnoliopsida</taxon>
        <taxon>eudicotyledons</taxon>
        <taxon>Gunneridae</taxon>
        <taxon>Pentapetalae</taxon>
        <taxon>rosids</taxon>
        <taxon>fabids</taxon>
        <taxon>Malpighiales</taxon>
        <taxon>Salicaceae</taxon>
        <taxon>Saliceae</taxon>
        <taxon>Populus</taxon>
    </lineage>
</organism>
<dbReference type="InParanoid" id="A0A2K1Y2E0"/>
<proteinExistence type="predicted"/>
<dbReference type="EMBL" id="CM009302">
    <property type="protein sequence ID" value="PNT07189.1"/>
    <property type="molecule type" value="Genomic_DNA"/>
</dbReference>
<protein>
    <recommendedName>
        <fullName evidence="4">Myb/SANT-like domain-containing protein</fullName>
    </recommendedName>
</protein>
<accession>A0A2K1Y2E0</accession>
<name>A0A2K1Y2E0_POPTR</name>
<evidence type="ECO:0008006" key="4">
    <source>
        <dbReference type="Google" id="ProtNLM"/>
    </source>
</evidence>
<evidence type="ECO:0000313" key="2">
    <source>
        <dbReference type="EMBL" id="PNT07189.1"/>
    </source>
</evidence>
<dbReference type="AlphaFoldDB" id="A0A2K1Y2E0"/>
<evidence type="ECO:0000256" key="1">
    <source>
        <dbReference type="SAM" id="MobiDB-lite"/>
    </source>
</evidence>
<reference evidence="2 3" key="1">
    <citation type="journal article" date="2006" name="Science">
        <title>The genome of black cottonwood, Populus trichocarpa (Torr. &amp; Gray).</title>
        <authorList>
            <person name="Tuskan G.A."/>
            <person name="Difazio S."/>
            <person name="Jansson S."/>
            <person name="Bohlmann J."/>
            <person name="Grigoriev I."/>
            <person name="Hellsten U."/>
            <person name="Putnam N."/>
            <person name="Ralph S."/>
            <person name="Rombauts S."/>
            <person name="Salamov A."/>
            <person name="Schein J."/>
            <person name="Sterck L."/>
            <person name="Aerts A."/>
            <person name="Bhalerao R.R."/>
            <person name="Bhalerao R.P."/>
            <person name="Blaudez D."/>
            <person name="Boerjan W."/>
            <person name="Brun A."/>
            <person name="Brunner A."/>
            <person name="Busov V."/>
            <person name="Campbell M."/>
            <person name="Carlson J."/>
            <person name="Chalot M."/>
            <person name="Chapman J."/>
            <person name="Chen G.L."/>
            <person name="Cooper D."/>
            <person name="Coutinho P.M."/>
            <person name="Couturier J."/>
            <person name="Covert S."/>
            <person name="Cronk Q."/>
            <person name="Cunningham R."/>
            <person name="Davis J."/>
            <person name="Degroeve S."/>
            <person name="Dejardin A."/>
            <person name="Depamphilis C."/>
            <person name="Detter J."/>
            <person name="Dirks B."/>
            <person name="Dubchak I."/>
            <person name="Duplessis S."/>
            <person name="Ehlting J."/>
            <person name="Ellis B."/>
            <person name="Gendler K."/>
            <person name="Goodstein D."/>
            <person name="Gribskov M."/>
            <person name="Grimwood J."/>
            <person name="Groover A."/>
            <person name="Gunter L."/>
            <person name="Hamberger B."/>
            <person name="Heinze B."/>
            <person name="Helariutta Y."/>
            <person name="Henrissat B."/>
            <person name="Holligan D."/>
            <person name="Holt R."/>
            <person name="Huang W."/>
            <person name="Islam-Faridi N."/>
            <person name="Jones S."/>
            <person name="Jones-Rhoades M."/>
            <person name="Jorgensen R."/>
            <person name="Joshi C."/>
            <person name="Kangasjarvi J."/>
            <person name="Karlsson J."/>
            <person name="Kelleher C."/>
            <person name="Kirkpatrick R."/>
            <person name="Kirst M."/>
            <person name="Kohler A."/>
            <person name="Kalluri U."/>
            <person name="Larimer F."/>
            <person name="Leebens-Mack J."/>
            <person name="Leple J.C."/>
            <person name="Locascio P."/>
            <person name="Lou Y."/>
            <person name="Lucas S."/>
            <person name="Martin F."/>
            <person name="Montanini B."/>
            <person name="Napoli C."/>
            <person name="Nelson D.R."/>
            <person name="Nelson C."/>
            <person name="Nieminen K."/>
            <person name="Nilsson O."/>
            <person name="Pereda V."/>
            <person name="Peter G."/>
            <person name="Philippe R."/>
            <person name="Pilate G."/>
            <person name="Poliakov A."/>
            <person name="Razumovskaya J."/>
            <person name="Richardson P."/>
            <person name="Rinaldi C."/>
            <person name="Ritland K."/>
            <person name="Rouze P."/>
            <person name="Ryaboy D."/>
            <person name="Schmutz J."/>
            <person name="Schrader J."/>
            <person name="Segerman B."/>
            <person name="Shin H."/>
            <person name="Siddiqui A."/>
            <person name="Sterky F."/>
            <person name="Terry A."/>
            <person name="Tsai C.J."/>
            <person name="Uberbacher E."/>
            <person name="Unneberg P."/>
            <person name="Vahala J."/>
            <person name="Wall K."/>
            <person name="Wessler S."/>
            <person name="Yang G."/>
            <person name="Yin T."/>
            <person name="Douglas C."/>
            <person name="Marra M."/>
            <person name="Sandberg G."/>
            <person name="Van de Peer Y."/>
            <person name="Rokhsar D."/>
        </authorList>
    </citation>
    <scope>NUCLEOTIDE SEQUENCE [LARGE SCALE GENOMIC DNA]</scope>
    <source>
        <strain evidence="3">cv. Nisqually</strain>
    </source>
</reference>